<keyword evidence="6" id="KW-1185">Reference proteome</keyword>
<organism evidence="5 6">
    <name type="scientific">Frankia canadensis</name>
    <dbReference type="NCBI Taxonomy" id="1836972"/>
    <lineage>
        <taxon>Bacteria</taxon>
        <taxon>Bacillati</taxon>
        <taxon>Actinomycetota</taxon>
        <taxon>Actinomycetes</taxon>
        <taxon>Frankiales</taxon>
        <taxon>Frankiaceae</taxon>
        <taxon>Frankia</taxon>
    </lineage>
</organism>
<dbReference type="Pfam" id="PF10145">
    <property type="entry name" value="PhageMin_Tail"/>
    <property type="match status" value="1"/>
</dbReference>
<gene>
    <name evidence="5" type="ORF">FRACA_170025</name>
</gene>
<dbReference type="OrthoDB" id="3765294at2"/>
<sequence>MTVVGTAEVLIIPVLKGFANIGAQARAELSTVGAAATGMAGNLGTAEKAAAGAKAEVSAAGAAAAGAAGGLGQAERGAAGAAGRIGDAGRAAGSAGGALRAAERDTSTFGISLGGLKDKAIGAVGELSKLAGLGVGVGVVATFVKGAEASNKFQAEMAKLSTQAGASAAEVSKVTPEVLALSQTVGIGPTGLAEGLYHLESAGFRGAEAMDLLGAAAKEARIGHADLEKTVQAAIAVEASHIKGVNGAADAMGLLNKIVGVGDTRMEDFASSMSSGIVPAAATFGLSMQDVGASMATLTDNAIPAQEASTRLRMTFSLMGAPSLAAQKALGSIGIGATQLGSDMRKPNGLLVALQDLKSHLDKSGMSATEQAAVISRAFGGGRSSSAIMTLLGQMDRLQTKYTQLESGGMSSAKQFDKAWSDTQRTTSQKLATLRSSFDTFLVKLGTASQPLQGKLAEVGTKALNAVSLRVPALSSGLRTGKTEFDDGSFNKIATVGAVVRAEMERLGKTMGDVKKIVSDLAPTFLTVAAAVGGGLLVGLHAFESVIHLAAEHTTVLKVALIAIGGVMLANKVATFALTAATAAGNAVRLISVIRESGFTAALGANSAAKTQNLIGTRLLTAAYNSSLVTVLRNTAAFIFQKVSLFALNVALRLIAAAQWLWNAAMDANPIMLVVIAIAALVAGAILAYKHVGWFRDAVNAVGRALKEAAVWVAHLSVTIWHGLVDAFHAVVGWAESMWHGIDRAFHAVVDAGKAVGRGLTAAFGAVEAATKAVGRFFERMWHDVSGFVSRIAGDAAGWFRRMWNDLVNIVTGIARDVGRAFKAVYDAVAHVVSEVVDFVGRHWRLILVIITGVFGLIIVVIVNNKNRIVNFFAEMWNAIHNFALLIVRSVADAFMFLGREIASAAAKAWHEVAGFFAFLWRDVSGFASRIWHDVAGFFARMWSEVSGFAVRIWRDVAGFFQRMWNEVAGFVSRMASDVAGFFVRMWNDVTGWASRAWHDVAGFFSRMWSEVTGFASRIWHDVAGFFSNLWRDATSWASRAWHDVAGFFTNLWHDVSGFVSNLWHDVANWFSNMWRDVTGWAGRIWHETSTPFVNLWHEMVTTASNLWKDVTGWFERIKNDITTSVKTATGWVKGAWDGLKEIFKAPINFLINTVYDNGILKVWNAFAKIVHEDELKPINGLAAGGPITGGVAGRDSVLAMLMPGEHVWTADEVAAAGGQQAMFAMRQLFGKGRQSRGGGYALGGVVSAIGNAVTHPLDTLESLGEGTLDVLGTAVHWVRGALAAAAQAAFAPIRAIVNSTLGTGEDWKGAAGRLAVRPMDAIVELLRGQDKKDTEAPAGTPGGAARWAGVFRQVLGMVGQPESWLALGLQRLNQESGGNPTAVNRTDINWQHGTPSVGLMQVIGPTFRAYAGRYAGTGPFLYGVSTDPTANIYAATMYTLGRYGSLSAWGRPGGYDTGNGKRWPSGTLGYNLSGENEYVWRESQLAAKASVPVSGGRSVQVVNHFNVDARGATDPRATEEAAERGARRAIADHMVTLDQMLTQGVGGEV</sequence>
<keyword evidence="2" id="KW-1133">Transmembrane helix</keyword>
<evidence type="ECO:0000259" key="4">
    <source>
        <dbReference type="Pfam" id="PF10145"/>
    </source>
</evidence>
<evidence type="ECO:0000256" key="1">
    <source>
        <dbReference type="ARBA" id="ARBA00022612"/>
    </source>
</evidence>
<keyword evidence="2" id="KW-0472">Membrane</keyword>
<feature type="transmembrane region" description="Helical" evidence="2">
    <location>
        <begin position="844"/>
        <end position="863"/>
    </location>
</feature>
<name>A0A2I2KN26_9ACTN</name>
<evidence type="ECO:0000256" key="2">
    <source>
        <dbReference type="SAM" id="Phobius"/>
    </source>
</evidence>
<protein>
    <recommendedName>
        <fullName evidence="7">Phage tail tape measure protein</fullName>
    </recommendedName>
</protein>
<dbReference type="Proteomes" id="UP000234331">
    <property type="component" value="Unassembled WGS sequence"/>
</dbReference>
<accession>A0A2I2KN26</accession>
<dbReference type="PANTHER" id="PTHR37813:SF1">
    <property type="entry name" value="FELS-2 PROPHAGE PROTEIN"/>
    <property type="match status" value="1"/>
</dbReference>
<evidence type="ECO:0000259" key="3">
    <source>
        <dbReference type="Pfam" id="PF01464"/>
    </source>
</evidence>
<feature type="transmembrane region" description="Helical" evidence="2">
    <location>
        <begin position="668"/>
        <end position="689"/>
    </location>
</feature>
<feature type="domain" description="Transglycosylase SLT" evidence="3">
    <location>
        <begin position="1374"/>
        <end position="1462"/>
    </location>
</feature>
<evidence type="ECO:0000313" key="5">
    <source>
        <dbReference type="EMBL" id="SNQ47065.1"/>
    </source>
</evidence>
<dbReference type="RefSeq" id="WP_101830976.1">
    <property type="nucleotide sequence ID" value="NZ_FZMO01000079.1"/>
</dbReference>
<dbReference type="NCBIfam" id="TIGR01760">
    <property type="entry name" value="tape_meas_TP901"/>
    <property type="match status" value="1"/>
</dbReference>
<dbReference type="InterPro" id="IPR010090">
    <property type="entry name" value="Phage_tape_meas"/>
</dbReference>
<dbReference type="Gene3D" id="1.10.530.10">
    <property type="match status" value="1"/>
</dbReference>
<dbReference type="EMBL" id="FZMO01000079">
    <property type="protein sequence ID" value="SNQ47065.1"/>
    <property type="molecule type" value="Genomic_DNA"/>
</dbReference>
<keyword evidence="2" id="KW-0812">Transmembrane</keyword>
<dbReference type="InterPro" id="IPR023346">
    <property type="entry name" value="Lysozyme-like_dom_sf"/>
</dbReference>
<evidence type="ECO:0008006" key="7">
    <source>
        <dbReference type="Google" id="ProtNLM"/>
    </source>
</evidence>
<dbReference type="Pfam" id="PF01464">
    <property type="entry name" value="SLT"/>
    <property type="match status" value="1"/>
</dbReference>
<reference evidence="5 6" key="1">
    <citation type="submission" date="2017-06" db="EMBL/GenBank/DDBJ databases">
        <authorList>
            <person name="Kim H.J."/>
            <person name="Triplett B.A."/>
        </authorList>
    </citation>
    <scope>NUCLEOTIDE SEQUENCE [LARGE SCALE GENOMIC DNA]</scope>
    <source>
        <strain evidence="5">FRACA_ARgP5</strain>
    </source>
</reference>
<proteinExistence type="predicted"/>
<dbReference type="InterPro" id="IPR008258">
    <property type="entry name" value="Transglycosylase_SLT_dom_1"/>
</dbReference>
<feature type="domain" description="Phage tail tape measure protein" evidence="4">
    <location>
        <begin position="178"/>
        <end position="380"/>
    </location>
</feature>
<dbReference type="SUPFAM" id="SSF53955">
    <property type="entry name" value="Lysozyme-like"/>
    <property type="match status" value="1"/>
</dbReference>
<keyword evidence="1" id="KW-1188">Viral release from host cell</keyword>
<feature type="transmembrane region" description="Helical" evidence="2">
    <location>
        <begin position="521"/>
        <end position="543"/>
    </location>
</feature>
<dbReference type="PANTHER" id="PTHR37813">
    <property type="entry name" value="FELS-2 PROPHAGE PROTEIN"/>
    <property type="match status" value="1"/>
</dbReference>
<dbReference type="CDD" id="cd13402">
    <property type="entry name" value="LT_TF-like"/>
    <property type="match status" value="1"/>
</dbReference>
<feature type="transmembrane region" description="Helical" evidence="2">
    <location>
        <begin position="643"/>
        <end position="662"/>
    </location>
</feature>
<evidence type="ECO:0000313" key="6">
    <source>
        <dbReference type="Proteomes" id="UP000234331"/>
    </source>
</evidence>